<feature type="repeat" description="HEAT" evidence="2">
    <location>
        <begin position="135"/>
        <end position="172"/>
    </location>
</feature>
<keyword evidence="1" id="KW-0677">Repeat</keyword>
<feature type="region of interest" description="Disordered" evidence="3">
    <location>
        <begin position="863"/>
        <end position="903"/>
    </location>
</feature>
<dbReference type="PANTHER" id="PTHR10648">
    <property type="entry name" value="SERINE/THREONINE-PROTEIN PHOSPHATASE PP2A 65 KDA REGULATORY SUBUNIT"/>
    <property type="match status" value="1"/>
</dbReference>
<dbReference type="InterPro" id="IPR016024">
    <property type="entry name" value="ARM-type_fold"/>
</dbReference>
<dbReference type="AlphaFoldDB" id="A0A7S2XRP8"/>
<dbReference type="PANTHER" id="PTHR10648:SF1">
    <property type="entry name" value="SERINE_THREONINE-PROTEIN PHOSPHATASE 4 REGULATORY SUBUNIT 1"/>
    <property type="match status" value="1"/>
</dbReference>
<feature type="region of interest" description="Disordered" evidence="3">
    <location>
        <begin position="1"/>
        <end position="23"/>
    </location>
</feature>
<dbReference type="Pfam" id="PF02985">
    <property type="entry name" value="HEAT"/>
    <property type="match status" value="2"/>
</dbReference>
<dbReference type="InterPro" id="IPR021133">
    <property type="entry name" value="HEAT_type_2"/>
</dbReference>
<evidence type="ECO:0000313" key="4">
    <source>
        <dbReference type="EMBL" id="CAD9823577.1"/>
    </source>
</evidence>
<dbReference type="Gene3D" id="1.25.10.10">
    <property type="entry name" value="Leucine-rich Repeat Variant"/>
    <property type="match status" value="2"/>
</dbReference>
<feature type="repeat" description="HEAT" evidence="2">
    <location>
        <begin position="262"/>
        <end position="292"/>
    </location>
</feature>
<dbReference type="GO" id="GO:0005737">
    <property type="term" value="C:cytoplasm"/>
    <property type="evidence" value="ECO:0007669"/>
    <property type="project" value="TreeGrafter"/>
</dbReference>
<organism evidence="4">
    <name type="scientific">Attheya septentrionalis</name>
    <dbReference type="NCBI Taxonomy" id="420275"/>
    <lineage>
        <taxon>Eukaryota</taxon>
        <taxon>Sar</taxon>
        <taxon>Stramenopiles</taxon>
        <taxon>Ochrophyta</taxon>
        <taxon>Bacillariophyta</taxon>
        <taxon>Coscinodiscophyceae</taxon>
        <taxon>Chaetocerotophycidae</taxon>
        <taxon>Chaetocerotales</taxon>
        <taxon>Attheyaceae</taxon>
        <taxon>Attheya</taxon>
    </lineage>
</organism>
<sequence>MANAALPPPPPPPPPVEGIPIGEDASNNAALRFEDLTIDDDLPLLDRVVRYCRSGIALQRLVHVKMLAETSSSVGTNATLRTLVPLLPPLVADPESIIRQHLATQLLPMALTCMYVDEKQNYNERGYQVVMSHIVQTSLSTLVQDPDPDVRRAASESLSSLASHVKSEDVAPILLPIPLRMAQISPDPKKNSPFTEDLKITAANLLGELGATLGKDVVSQYAAPAILKFAQDDVSFRVRRAAVQALPRILGGCTPDEAKDLILPAFSKLAQDDMYRVRKAAGECLVDMSRSLMLVAHNAVTDNNEEVKQDMRKTRRTKLIPICQALLTDANKFVRHGMMQFLGPFVASFYPLNKHHQNNNTGENDIAIMLGDSSPVKKSKTINLKESTLAGSGGNGSGGIGAQFFPHASSMVSRLNSSFAANISATPTPVAAGGFGPPPNQPKRSEYETLIYSLPDFILSQRRAMTSLHAVLQHRDSRPPDPADLEAIQKHLLHHFCALARISTGDEGSDAEMRVYCAYSFPAIVLLLGRDHWAGPLHNCFLALVNPSATEVDTSAQLPPPLPVKRCLASSLHTIAHILGPKITESDLLPVFVLYFFRDTDESVRLNVIRHFPSLLSLMESPRSKYLKVWAQVVKGEGLLGAHKRSVTNPSLLNWRQRDGVARSLPHLLLLTEPQHVRSILWPILQMLLQDGVSLVRENAEWSIPILLLSFGNENFPDGEKASQEVVEWLRNTILEGGGNFAKRQLYCRICASVALALRLGSQSVSSTSVDGPYQTLSPAKYEFLSKILVEEMLPPALEMKDDRVTNVRLTLIQVLRVMPPGVQKLTHVQTVMNELEDEAGTWESMHYGNTNNSTTTTTTIVPKQLVESSPGDKKDGTVVEAKKSTRKKNQDPDDDLTSLASI</sequence>
<feature type="compositionally biased region" description="Pro residues" evidence="3">
    <location>
        <begin position="1"/>
        <end position="17"/>
    </location>
</feature>
<dbReference type="InterPro" id="IPR000357">
    <property type="entry name" value="HEAT"/>
</dbReference>
<dbReference type="EMBL" id="HBHQ01022760">
    <property type="protein sequence ID" value="CAD9823577.1"/>
    <property type="molecule type" value="Transcribed_RNA"/>
</dbReference>
<dbReference type="InterPro" id="IPR051023">
    <property type="entry name" value="PP2A_Regulatory_Subunit_A"/>
</dbReference>
<evidence type="ECO:0000256" key="3">
    <source>
        <dbReference type="SAM" id="MobiDB-lite"/>
    </source>
</evidence>
<reference evidence="4" key="1">
    <citation type="submission" date="2021-01" db="EMBL/GenBank/DDBJ databases">
        <authorList>
            <person name="Corre E."/>
            <person name="Pelletier E."/>
            <person name="Niang G."/>
            <person name="Scheremetjew M."/>
            <person name="Finn R."/>
            <person name="Kale V."/>
            <person name="Holt S."/>
            <person name="Cochrane G."/>
            <person name="Meng A."/>
            <person name="Brown T."/>
            <person name="Cohen L."/>
        </authorList>
    </citation>
    <scope>NUCLEOTIDE SEQUENCE</scope>
    <source>
        <strain evidence="4">CCMP2084</strain>
    </source>
</reference>
<accession>A0A7S2XRP8</accession>
<dbReference type="GO" id="GO:0019888">
    <property type="term" value="F:protein phosphatase regulator activity"/>
    <property type="evidence" value="ECO:0007669"/>
    <property type="project" value="TreeGrafter"/>
</dbReference>
<protein>
    <submittedName>
        <fullName evidence="4">Uncharacterized protein</fullName>
    </submittedName>
</protein>
<dbReference type="SUPFAM" id="SSF48371">
    <property type="entry name" value="ARM repeat"/>
    <property type="match status" value="1"/>
</dbReference>
<evidence type="ECO:0000256" key="2">
    <source>
        <dbReference type="PROSITE-ProRule" id="PRU00103"/>
    </source>
</evidence>
<dbReference type="PROSITE" id="PS50077">
    <property type="entry name" value="HEAT_REPEAT"/>
    <property type="match status" value="2"/>
</dbReference>
<gene>
    <name evidence="4" type="ORF">ASEP1449_LOCUS15411</name>
</gene>
<proteinExistence type="predicted"/>
<evidence type="ECO:0000256" key="1">
    <source>
        <dbReference type="ARBA" id="ARBA00022737"/>
    </source>
</evidence>
<dbReference type="InterPro" id="IPR011989">
    <property type="entry name" value="ARM-like"/>
</dbReference>
<feature type="compositionally biased region" description="Basic and acidic residues" evidence="3">
    <location>
        <begin position="871"/>
        <end position="892"/>
    </location>
</feature>
<name>A0A7S2XRP8_9STRA</name>